<gene>
    <name evidence="3" type="ordered locus">Ppro_1728</name>
</gene>
<dbReference type="HOGENOM" id="CLU_508843_0_0_7"/>
<dbReference type="SUPFAM" id="SSF52172">
    <property type="entry name" value="CheY-like"/>
    <property type="match status" value="1"/>
</dbReference>
<dbReference type="KEGG" id="ppd:Ppro_1728"/>
<sequence length="532" mass="57529">MSLVGNLEELDLGEILQIIGLSRKSGTLSLRSTGCEAVIVFSHGQVVRASSSQFPQSLGELLTTSAVIDPIVLRKALALQQSEGFLERLGAILVKHFNINPEVIEEVVARQVEKVVLSLFDLTSGSFDFQVQDLVETVYDTRMDPLQFMLKQGLNPQLLAMEGAQEERRRVDDGEAVFERPDGRVVAEPRNPLVVVDDDAPTLQAVTAGLREAGYEVFPLEHSEDTLITVESLLRRGNRPTVLIDLIMPRMDGTGVLGGIELMEQLQGNFGDLPLILISDYRYGEAEAHALERGCPLLIKPRRSEITRPEVLGEFIDLLLFEINRMNGEAEASRERKNVNLGDELRLEMEDDAAPAPSSGEAASGADALLGGMLEELKNADTQGGVALLLLRFAAEFVNRAVVFAVHDMIVSGVGQFGICEGAITGDERVRAINFPLGWDSMFREAGKSGRSGIFTPAMTPLDCQILKQLGGDTPAEVFIGPIMGSSGLIGFLYGDNLPDGGPLSGTETLAMFLALAGSAMERGLQPSRGRA</sequence>
<evidence type="ECO:0000259" key="2">
    <source>
        <dbReference type="PROSITE" id="PS50110"/>
    </source>
</evidence>
<evidence type="ECO:0000256" key="1">
    <source>
        <dbReference type="PROSITE-ProRule" id="PRU00169"/>
    </source>
</evidence>
<dbReference type="RefSeq" id="WP_011735617.1">
    <property type="nucleotide sequence ID" value="NC_008609.1"/>
</dbReference>
<dbReference type="GO" id="GO:0000160">
    <property type="term" value="P:phosphorelay signal transduction system"/>
    <property type="evidence" value="ECO:0007669"/>
    <property type="project" value="InterPro"/>
</dbReference>
<dbReference type="InterPro" id="IPR001789">
    <property type="entry name" value="Sig_transdc_resp-reg_receiver"/>
</dbReference>
<accession>A1APS0</accession>
<dbReference type="eggNOG" id="COG0745">
    <property type="taxonomic scope" value="Bacteria"/>
</dbReference>
<evidence type="ECO:0000313" key="3">
    <source>
        <dbReference type="EMBL" id="ABK99340.1"/>
    </source>
</evidence>
<proteinExistence type="predicted"/>
<dbReference type="InterPro" id="IPR025497">
    <property type="entry name" value="PatA-like_N"/>
</dbReference>
<keyword evidence="1" id="KW-0597">Phosphoprotein</keyword>
<reference evidence="3 4" key="1">
    <citation type="submission" date="2006-10" db="EMBL/GenBank/DDBJ databases">
        <title>Complete sequence of chromosome of Pelobacter propionicus DSM 2379.</title>
        <authorList>
            <consortium name="US DOE Joint Genome Institute"/>
            <person name="Copeland A."/>
            <person name="Lucas S."/>
            <person name="Lapidus A."/>
            <person name="Barry K."/>
            <person name="Detter J.C."/>
            <person name="Glavina del Rio T."/>
            <person name="Hammon N."/>
            <person name="Israni S."/>
            <person name="Dalin E."/>
            <person name="Tice H."/>
            <person name="Pitluck S."/>
            <person name="Saunders E."/>
            <person name="Brettin T."/>
            <person name="Bruce D."/>
            <person name="Han C."/>
            <person name="Tapia R."/>
            <person name="Schmutz J."/>
            <person name="Larimer F."/>
            <person name="Land M."/>
            <person name="Hauser L."/>
            <person name="Kyrpides N."/>
            <person name="Kim E."/>
            <person name="Lovley D."/>
            <person name="Richardson P."/>
        </authorList>
    </citation>
    <scope>NUCLEOTIDE SEQUENCE [LARGE SCALE GENOMIC DNA]</scope>
    <source>
        <strain evidence="4">DSM 2379 / NBRC 103807 / OttBd1</strain>
    </source>
</reference>
<protein>
    <submittedName>
        <fullName evidence="3">Response regulator receiver protein</fullName>
    </submittedName>
</protein>
<dbReference type="Gene3D" id="3.40.50.2300">
    <property type="match status" value="1"/>
</dbReference>
<evidence type="ECO:0000313" key="4">
    <source>
        <dbReference type="Proteomes" id="UP000006732"/>
    </source>
</evidence>
<dbReference type="Pfam" id="PF14332">
    <property type="entry name" value="DUF4388"/>
    <property type="match status" value="1"/>
</dbReference>
<dbReference type="InterPro" id="IPR011006">
    <property type="entry name" value="CheY-like_superfamily"/>
</dbReference>
<dbReference type="Proteomes" id="UP000006732">
    <property type="component" value="Chromosome"/>
</dbReference>
<name>A1APS0_PELPD</name>
<dbReference type="AlphaFoldDB" id="A1APS0"/>
<keyword evidence="4" id="KW-1185">Reference proteome</keyword>
<dbReference type="EMBL" id="CP000482">
    <property type="protein sequence ID" value="ABK99340.1"/>
    <property type="molecule type" value="Genomic_DNA"/>
</dbReference>
<dbReference type="STRING" id="338966.Ppro_1728"/>
<dbReference type="PANTHER" id="PTHR36304:SF4">
    <property type="entry name" value="DUF4388 DOMAIN-CONTAINING PROTEIN"/>
    <property type="match status" value="1"/>
</dbReference>
<feature type="modified residue" description="4-aspartylphosphate" evidence="1">
    <location>
        <position position="245"/>
    </location>
</feature>
<dbReference type="PROSITE" id="PS50110">
    <property type="entry name" value="RESPONSE_REGULATORY"/>
    <property type="match status" value="1"/>
</dbReference>
<dbReference type="PANTHER" id="PTHR36304">
    <property type="entry name" value="DOMAIN GTPASE-ACTIVATING PROTEIN, PUTATIVE-RELATED-RELATED"/>
    <property type="match status" value="1"/>
</dbReference>
<organism evidence="3 4">
    <name type="scientific">Pelobacter propionicus (strain DSM 2379 / NBRC 103807 / OttBd1)</name>
    <dbReference type="NCBI Taxonomy" id="338966"/>
    <lineage>
        <taxon>Bacteria</taxon>
        <taxon>Pseudomonadati</taxon>
        <taxon>Thermodesulfobacteriota</taxon>
        <taxon>Desulfuromonadia</taxon>
        <taxon>Desulfuromonadales</taxon>
        <taxon>Desulfuromonadaceae</taxon>
        <taxon>Pelobacter</taxon>
    </lineage>
</organism>
<dbReference type="CDD" id="cd00156">
    <property type="entry name" value="REC"/>
    <property type="match status" value="1"/>
</dbReference>
<feature type="domain" description="Response regulatory" evidence="2">
    <location>
        <begin position="192"/>
        <end position="315"/>
    </location>
</feature>
<dbReference type="OrthoDB" id="9812510at2"/>